<gene>
    <name evidence="2" type="ORF">DES40_1994</name>
</gene>
<dbReference type="CDD" id="cd07067">
    <property type="entry name" value="HP_PGM_like"/>
    <property type="match status" value="1"/>
</dbReference>
<dbReference type="SUPFAM" id="SSF53254">
    <property type="entry name" value="Phosphoglycerate mutase-like"/>
    <property type="match status" value="1"/>
</dbReference>
<name>A0A420WE25_9PROT</name>
<dbReference type="InParanoid" id="A0A420WE25"/>
<reference evidence="2 3" key="1">
    <citation type="submission" date="2018-10" db="EMBL/GenBank/DDBJ databases">
        <title>Genomic Encyclopedia of Type Strains, Phase IV (KMG-IV): sequencing the most valuable type-strain genomes for metagenomic binning, comparative biology and taxonomic classification.</title>
        <authorList>
            <person name="Goeker M."/>
        </authorList>
    </citation>
    <scope>NUCLEOTIDE SEQUENCE [LARGE SCALE GENOMIC DNA]</scope>
    <source>
        <strain evidence="2 3">DSM 22008</strain>
    </source>
</reference>
<evidence type="ECO:0000313" key="3">
    <source>
        <dbReference type="Proteomes" id="UP000282211"/>
    </source>
</evidence>
<proteinExistence type="predicted"/>
<dbReference type="InterPro" id="IPR013078">
    <property type="entry name" value="His_Pase_superF_clade-1"/>
</dbReference>
<sequence length="206" mass="22486">MSNMQPKQVYIVRHGNTFDKGDVVTRVGARTDLPLSTSGRLQAQALGAHFKNISFGAVYSSPLLRTLQTAETIIASQPHKLSLQITDFLREIDYGPDENKPESDVIARLGQAALKQWDDAALVPAGWSVDVESIIASWVGFLDSLAQSPERDPVLVVTSNGVARFLFDAVSEPLPKGIQRKLATAAFGRITLLEGRSTIESWNLRA</sequence>
<accession>A0A420WE25</accession>
<evidence type="ECO:0000256" key="1">
    <source>
        <dbReference type="ARBA" id="ARBA00022801"/>
    </source>
</evidence>
<dbReference type="SMART" id="SM00855">
    <property type="entry name" value="PGAM"/>
    <property type="match status" value="1"/>
</dbReference>
<keyword evidence="1" id="KW-0378">Hydrolase</keyword>
<dbReference type="GO" id="GO:0005829">
    <property type="term" value="C:cytosol"/>
    <property type="evidence" value="ECO:0007669"/>
    <property type="project" value="TreeGrafter"/>
</dbReference>
<dbReference type="InterPro" id="IPR029033">
    <property type="entry name" value="His_PPase_superfam"/>
</dbReference>
<dbReference type="Gene3D" id="3.40.50.1240">
    <property type="entry name" value="Phosphoglycerate mutase-like"/>
    <property type="match status" value="1"/>
</dbReference>
<keyword evidence="3" id="KW-1185">Reference proteome</keyword>
<dbReference type="OrthoDB" id="8347407at2"/>
<dbReference type="GO" id="GO:0045820">
    <property type="term" value="P:negative regulation of glycolytic process"/>
    <property type="evidence" value="ECO:0007669"/>
    <property type="project" value="TreeGrafter"/>
</dbReference>
<dbReference type="GO" id="GO:0004331">
    <property type="term" value="F:fructose-2,6-bisphosphate 2-phosphatase activity"/>
    <property type="evidence" value="ECO:0007669"/>
    <property type="project" value="TreeGrafter"/>
</dbReference>
<dbReference type="Pfam" id="PF00300">
    <property type="entry name" value="His_Phos_1"/>
    <property type="match status" value="1"/>
</dbReference>
<dbReference type="EMBL" id="RBII01000002">
    <property type="protein sequence ID" value="RKQ69195.1"/>
    <property type="molecule type" value="Genomic_DNA"/>
</dbReference>
<dbReference type="RefSeq" id="WP_121101482.1">
    <property type="nucleotide sequence ID" value="NZ_RBII01000002.1"/>
</dbReference>
<protein>
    <submittedName>
        <fullName evidence="2">Putative phosphoglycerate mutase</fullName>
    </submittedName>
</protein>
<comment type="caution">
    <text evidence="2">The sequence shown here is derived from an EMBL/GenBank/DDBJ whole genome shotgun (WGS) entry which is preliminary data.</text>
</comment>
<dbReference type="AlphaFoldDB" id="A0A420WE25"/>
<dbReference type="PANTHER" id="PTHR46517">
    <property type="entry name" value="FRUCTOSE-2,6-BISPHOSPHATASE TIGAR"/>
    <property type="match status" value="1"/>
</dbReference>
<organism evidence="2 3">
    <name type="scientific">Litorimonas taeanensis</name>
    <dbReference type="NCBI Taxonomy" id="568099"/>
    <lineage>
        <taxon>Bacteria</taxon>
        <taxon>Pseudomonadati</taxon>
        <taxon>Pseudomonadota</taxon>
        <taxon>Alphaproteobacteria</taxon>
        <taxon>Maricaulales</taxon>
        <taxon>Robiginitomaculaceae</taxon>
    </lineage>
</organism>
<dbReference type="InterPro" id="IPR051695">
    <property type="entry name" value="Phosphoglycerate_Mutase"/>
</dbReference>
<dbReference type="GO" id="GO:0043456">
    <property type="term" value="P:regulation of pentose-phosphate shunt"/>
    <property type="evidence" value="ECO:0007669"/>
    <property type="project" value="TreeGrafter"/>
</dbReference>
<dbReference type="PANTHER" id="PTHR46517:SF1">
    <property type="entry name" value="FRUCTOSE-2,6-BISPHOSPHATASE TIGAR"/>
    <property type="match status" value="1"/>
</dbReference>
<dbReference type="Proteomes" id="UP000282211">
    <property type="component" value="Unassembled WGS sequence"/>
</dbReference>
<evidence type="ECO:0000313" key="2">
    <source>
        <dbReference type="EMBL" id="RKQ69195.1"/>
    </source>
</evidence>